<comment type="caution">
    <text evidence="2">The sequence shown here is derived from an EMBL/GenBank/DDBJ whole genome shotgun (WGS) entry which is preliminary data.</text>
</comment>
<dbReference type="EMBL" id="BTGU01000063">
    <property type="protein sequence ID" value="GMN56440.1"/>
    <property type="molecule type" value="Genomic_DNA"/>
</dbReference>
<evidence type="ECO:0000256" key="1">
    <source>
        <dbReference type="SAM" id="MobiDB-lite"/>
    </source>
</evidence>
<accession>A0AA88DFM5</accession>
<feature type="region of interest" description="Disordered" evidence="1">
    <location>
        <begin position="369"/>
        <end position="400"/>
    </location>
</feature>
<evidence type="ECO:0000313" key="2">
    <source>
        <dbReference type="EMBL" id="GMN56440.1"/>
    </source>
</evidence>
<sequence length="400" mass="46442">MSFLSPEESLRLSILSKLSSAHLSSPSIYFFSSFWKFHEDLFLDSVRSSLKRRRTLDDTTIQKLSFDLYVFTDRRSPHWALKTLKSAAETLEDLANFALEKNIPDVFLTCHGNYETCRDWQDTNVTILLSSATIIHLSLVGIKVDSRVLTLTCPLIEDLFLRSRLVNEFKLPNERKRQRIEIDILAARKSLKFLKLCYEHEIIAAKWFRKNVAQFESLETLILEYCGAVKNERKNLILKDYRLIKQWIENNLSVVFISSNLEDVELCFEYLDCTKTTENLTDFLNRFAHCNTVKFKSSSNRIEEYFIYTEQVRKTLIPPLYGVKHLEIQVPTLVSKRIVELFCHGVPETSEVEEEEDCTVNSLCWPHDGEEDDHGERGDVGIGIGSSSCEKEQKQQQEQE</sequence>
<dbReference type="AlphaFoldDB" id="A0AA88DFM5"/>
<gene>
    <name evidence="2" type="ORF">TIFTF001_025565</name>
</gene>
<name>A0AA88DFM5_FICCA</name>
<dbReference type="Proteomes" id="UP001187192">
    <property type="component" value="Unassembled WGS sequence"/>
</dbReference>
<proteinExistence type="predicted"/>
<feature type="compositionally biased region" description="Basic and acidic residues" evidence="1">
    <location>
        <begin position="389"/>
        <end position="400"/>
    </location>
</feature>
<evidence type="ECO:0000313" key="3">
    <source>
        <dbReference type="Proteomes" id="UP001187192"/>
    </source>
</evidence>
<organism evidence="2 3">
    <name type="scientific">Ficus carica</name>
    <name type="common">Common fig</name>
    <dbReference type="NCBI Taxonomy" id="3494"/>
    <lineage>
        <taxon>Eukaryota</taxon>
        <taxon>Viridiplantae</taxon>
        <taxon>Streptophyta</taxon>
        <taxon>Embryophyta</taxon>
        <taxon>Tracheophyta</taxon>
        <taxon>Spermatophyta</taxon>
        <taxon>Magnoliopsida</taxon>
        <taxon>eudicotyledons</taxon>
        <taxon>Gunneridae</taxon>
        <taxon>Pentapetalae</taxon>
        <taxon>rosids</taxon>
        <taxon>fabids</taxon>
        <taxon>Rosales</taxon>
        <taxon>Moraceae</taxon>
        <taxon>Ficeae</taxon>
        <taxon>Ficus</taxon>
    </lineage>
</organism>
<protein>
    <submittedName>
        <fullName evidence="2">Uncharacterized protein</fullName>
    </submittedName>
</protein>
<reference evidence="2" key="1">
    <citation type="submission" date="2023-07" db="EMBL/GenBank/DDBJ databases">
        <title>draft genome sequence of fig (Ficus carica).</title>
        <authorList>
            <person name="Takahashi T."/>
            <person name="Nishimura K."/>
        </authorList>
    </citation>
    <scope>NUCLEOTIDE SEQUENCE</scope>
</reference>
<keyword evidence="3" id="KW-1185">Reference proteome</keyword>